<dbReference type="GO" id="GO:0003998">
    <property type="term" value="F:acylphosphatase activity"/>
    <property type="evidence" value="ECO:0007669"/>
    <property type="project" value="UniProtKB-EC"/>
</dbReference>
<feature type="active site" evidence="5">
    <location>
        <position position="23"/>
    </location>
</feature>
<comment type="similarity">
    <text evidence="1 7">Belongs to the acylphosphatase family.</text>
</comment>
<evidence type="ECO:0000256" key="3">
    <source>
        <dbReference type="ARBA" id="ARBA00022801"/>
    </source>
</evidence>
<keyword evidence="3 5" id="KW-0378">Hydrolase</keyword>
<comment type="caution">
    <text evidence="9">The sequence shown here is derived from an EMBL/GenBank/DDBJ whole genome shotgun (WGS) entry which is preliminary data.</text>
</comment>
<dbReference type="InterPro" id="IPR001792">
    <property type="entry name" value="Acylphosphatase-like_dom"/>
</dbReference>
<dbReference type="Proteomes" id="UP001195483">
    <property type="component" value="Unassembled WGS sequence"/>
</dbReference>
<reference evidence="9" key="3">
    <citation type="submission" date="2023-05" db="EMBL/GenBank/DDBJ databases">
        <authorList>
            <person name="Smith C.H."/>
        </authorList>
    </citation>
    <scope>NUCLEOTIDE SEQUENCE</scope>
    <source>
        <strain evidence="9">CHS0354</strain>
        <tissue evidence="9">Mantle</tissue>
    </source>
</reference>
<name>A0AAE0VZY1_9BIVA</name>
<protein>
    <recommendedName>
        <fullName evidence="2 5">Acylphosphatase</fullName>
        <ecNumber evidence="2 5">3.6.1.7</ecNumber>
    </recommendedName>
</protein>
<dbReference type="FunFam" id="3.30.70.100:FF:000011">
    <property type="entry name" value="Acylphosphatase"/>
    <property type="match status" value="1"/>
</dbReference>
<dbReference type="PROSITE" id="PS00150">
    <property type="entry name" value="ACYLPHOSPHATASE_1"/>
    <property type="match status" value="1"/>
</dbReference>
<evidence type="ECO:0000256" key="6">
    <source>
        <dbReference type="RuleBase" id="RU000553"/>
    </source>
</evidence>
<evidence type="ECO:0000256" key="4">
    <source>
        <dbReference type="ARBA" id="ARBA00047645"/>
    </source>
</evidence>
<comment type="catalytic activity">
    <reaction evidence="4 5 6">
        <text>an acyl phosphate + H2O = a carboxylate + phosphate + H(+)</text>
        <dbReference type="Rhea" id="RHEA:14965"/>
        <dbReference type="ChEBI" id="CHEBI:15377"/>
        <dbReference type="ChEBI" id="CHEBI:15378"/>
        <dbReference type="ChEBI" id="CHEBI:29067"/>
        <dbReference type="ChEBI" id="CHEBI:43474"/>
        <dbReference type="ChEBI" id="CHEBI:59918"/>
        <dbReference type="EC" id="3.6.1.7"/>
    </reaction>
</comment>
<keyword evidence="10" id="KW-1185">Reference proteome</keyword>
<dbReference type="PROSITE" id="PS00151">
    <property type="entry name" value="ACYLPHOSPHATASE_2"/>
    <property type="match status" value="1"/>
</dbReference>
<dbReference type="PANTHER" id="PTHR10029">
    <property type="entry name" value="ACYLPHOSPHATASE"/>
    <property type="match status" value="1"/>
</dbReference>
<dbReference type="InterPro" id="IPR020456">
    <property type="entry name" value="Acylphosphatase"/>
</dbReference>
<accession>A0AAE0VZY1</accession>
<dbReference type="SUPFAM" id="SSF54975">
    <property type="entry name" value="Acylphosphatase/BLUF domain-like"/>
    <property type="match status" value="1"/>
</dbReference>
<feature type="active site" evidence="5">
    <location>
        <position position="41"/>
    </location>
</feature>
<evidence type="ECO:0000259" key="8">
    <source>
        <dbReference type="PROSITE" id="PS51160"/>
    </source>
</evidence>
<dbReference type="EMBL" id="JAEAOA010001917">
    <property type="protein sequence ID" value="KAK3596024.1"/>
    <property type="molecule type" value="Genomic_DNA"/>
</dbReference>
<reference evidence="9" key="2">
    <citation type="journal article" date="2021" name="Genome Biol. Evol.">
        <title>Developing a high-quality reference genome for a parasitic bivalve with doubly uniparental inheritance (Bivalvia: Unionida).</title>
        <authorList>
            <person name="Smith C.H."/>
        </authorList>
    </citation>
    <scope>NUCLEOTIDE SEQUENCE</scope>
    <source>
        <strain evidence="9">CHS0354</strain>
        <tissue evidence="9">Mantle</tissue>
    </source>
</reference>
<dbReference type="PRINTS" id="PR00112">
    <property type="entry name" value="ACYLPHPHTASE"/>
</dbReference>
<evidence type="ECO:0000256" key="7">
    <source>
        <dbReference type="RuleBase" id="RU004168"/>
    </source>
</evidence>
<sequence>MTEDRLLSVEFEVYGEVQGVFFRKYTLQEAERLGLVGWVRNTRRGTVLGIVQGPKDKVHKMKHWLCKKGSPRSAINKCELQNEREIIHPEFSRFSIQPSG</sequence>
<dbReference type="PROSITE" id="PS51160">
    <property type="entry name" value="ACYLPHOSPHATASE_3"/>
    <property type="match status" value="1"/>
</dbReference>
<dbReference type="Pfam" id="PF00708">
    <property type="entry name" value="Acylphosphatase"/>
    <property type="match status" value="1"/>
</dbReference>
<dbReference type="EC" id="3.6.1.7" evidence="2 5"/>
<dbReference type="AlphaFoldDB" id="A0AAE0VZY1"/>
<evidence type="ECO:0000313" key="10">
    <source>
        <dbReference type="Proteomes" id="UP001195483"/>
    </source>
</evidence>
<organism evidence="9 10">
    <name type="scientific">Potamilus streckersoni</name>
    <dbReference type="NCBI Taxonomy" id="2493646"/>
    <lineage>
        <taxon>Eukaryota</taxon>
        <taxon>Metazoa</taxon>
        <taxon>Spiralia</taxon>
        <taxon>Lophotrochozoa</taxon>
        <taxon>Mollusca</taxon>
        <taxon>Bivalvia</taxon>
        <taxon>Autobranchia</taxon>
        <taxon>Heteroconchia</taxon>
        <taxon>Palaeoheterodonta</taxon>
        <taxon>Unionida</taxon>
        <taxon>Unionoidea</taxon>
        <taxon>Unionidae</taxon>
        <taxon>Ambleminae</taxon>
        <taxon>Lampsilini</taxon>
        <taxon>Potamilus</taxon>
    </lineage>
</organism>
<evidence type="ECO:0000256" key="5">
    <source>
        <dbReference type="PROSITE-ProRule" id="PRU00520"/>
    </source>
</evidence>
<evidence type="ECO:0000256" key="2">
    <source>
        <dbReference type="ARBA" id="ARBA00012150"/>
    </source>
</evidence>
<dbReference type="PANTHER" id="PTHR10029:SF3">
    <property type="entry name" value="ACYLPHOSPHATASE-RELATED"/>
    <property type="match status" value="1"/>
</dbReference>
<evidence type="ECO:0000256" key="1">
    <source>
        <dbReference type="ARBA" id="ARBA00005614"/>
    </source>
</evidence>
<proteinExistence type="inferred from homology"/>
<feature type="domain" description="Acylphosphatase-like" evidence="8">
    <location>
        <begin position="8"/>
        <end position="98"/>
    </location>
</feature>
<reference evidence="9" key="1">
    <citation type="journal article" date="2021" name="Genome Biol. Evol.">
        <title>A High-Quality Reference Genome for a Parasitic Bivalve with Doubly Uniparental Inheritance (Bivalvia: Unionida).</title>
        <authorList>
            <person name="Smith C.H."/>
        </authorList>
    </citation>
    <scope>NUCLEOTIDE SEQUENCE</scope>
    <source>
        <strain evidence="9">CHS0354</strain>
    </source>
</reference>
<gene>
    <name evidence="9" type="ORF">CHS0354_032547</name>
</gene>
<dbReference type="InterPro" id="IPR036046">
    <property type="entry name" value="Acylphosphatase-like_dom_sf"/>
</dbReference>
<evidence type="ECO:0000313" key="9">
    <source>
        <dbReference type="EMBL" id="KAK3596024.1"/>
    </source>
</evidence>
<dbReference type="InterPro" id="IPR017968">
    <property type="entry name" value="Acylphosphatase_CS"/>
</dbReference>
<dbReference type="Gene3D" id="3.30.70.100">
    <property type="match status" value="1"/>
</dbReference>